<keyword evidence="3" id="KW-1185">Reference proteome</keyword>
<feature type="compositionally biased region" description="Basic and acidic residues" evidence="1">
    <location>
        <begin position="100"/>
        <end position="110"/>
    </location>
</feature>
<proteinExistence type="predicted"/>
<protein>
    <submittedName>
        <fullName evidence="2">Uncharacterized protein</fullName>
    </submittedName>
</protein>
<feature type="compositionally biased region" description="Low complexity" evidence="1">
    <location>
        <begin position="13"/>
        <end position="42"/>
    </location>
</feature>
<dbReference type="Proteomes" id="UP000799302">
    <property type="component" value="Unassembled WGS sequence"/>
</dbReference>
<sequence>MTMNSDSRMPTFHNNSSSKHSLPSPSASFTSCSFGSRSPRSSNDMAILNKRRAQILALCGIERLPPLTVMSELSGLISEVQQPLANISVRDRANSFGQHFPEDSVSHDDSEAGDDEGEDSDGNPLRQFMTIPARKCPDCAAQNQTVWVIPGKCCPRCGVLID</sequence>
<organism evidence="2 3">
    <name type="scientific">Microthyrium microscopicum</name>
    <dbReference type="NCBI Taxonomy" id="703497"/>
    <lineage>
        <taxon>Eukaryota</taxon>
        <taxon>Fungi</taxon>
        <taxon>Dikarya</taxon>
        <taxon>Ascomycota</taxon>
        <taxon>Pezizomycotina</taxon>
        <taxon>Dothideomycetes</taxon>
        <taxon>Dothideomycetes incertae sedis</taxon>
        <taxon>Microthyriales</taxon>
        <taxon>Microthyriaceae</taxon>
        <taxon>Microthyrium</taxon>
    </lineage>
</organism>
<name>A0A6A6UUT1_9PEZI</name>
<evidence type="ECO:0000313" key="3">
    <source>
        <dbReference type="Proteomes" id="UP000799302"/>
    </source>
</evidence>
<accession>A0A6A6UUT1</accession>
<gene>
    <name evidence="2" type="ORF">BT63DRAFT_409287</name>
</gene>
<dbReference type="OrthoDB" id="6133115at2759"/>
<evidence type="ECO:0000256" key="1">
    <source>
        <dbReference type="SAM" id="MobiDB-lite"/>
    </source>
</evidence>
<feature type="region of interest" description="Disordered" evidence="1">
    <location>
        <begin position="1"/>
        <end position="42"/>
    </location>
</feature>
<evidence type="ECO:0000313" key="2">
    <source>
        <dbReference type="EMBL" id="KAF2675181.1"/>
    </source>
</evidence>
<dbReference type="AlphaFoldDB" id="A0A6A6UUT1"/>
<reference evidence="2" key="1">
    <citation type="journal article" date="2020" name="Stud. Mycol.">
        <title>101 Dothideomycetes genomes: a test case for predicting lifestyles and emergence of pathogens.</title>
        <authorList>
            <person name="Haridas S."/>
            <person name="Albert R."/>
            <person name="Binder M."/>
            <person name="Bloem J."/>
            <person name="Labutti K."/>
            <person name="Salamov A."/>
            <person name="Andreopoulos B."/>
            <person name="Baker S."/>
            <person name="Barry K."/>
            <person name="Bills G."/>
            <person name="Bluhm B."/>
            <person name="Cannon C."/>
            <person name="Castanera R."/>
            <person name="Culley D."/>
            <person name="Daum C."/>
            <person name="Ezra D."/>
            <person name="Gonzalez J."/>
            <person name="Henrissat B."/>
            <person name="Kuo A."/>
            <person name="Liang C."/>
            <person name="Lipzen A."/>
            <person name="Lutzoni F."/>
            <person name="Magnuson J."/>
            <person name="Mondo S."/>
            <person name="Nolan M."/>
            <person name="Ohm R."/>
            <person name="Pangilinan J."/>
            <person name="Park H.-J."/>
            <person name="Ramirez L."/>
            <person name="Alfaro M."/>
            <person name="Sun H."/>
            <person name="Tritt A."/>
            <person name="Yoshinaga Y."/>
            <person name="Zwiers L.-H."/>
            <person name="Turgeon B."/>
            <person name="Goodwin S."/>
            <person name="Spatafora J."/>
            <person name="Crous P."/>
            <person name="Grigoriev I."/>
        </authorList>
    </citation>
    <scope>NUCLEOTIDE SEQUENCE</scope>
    <source>
        <strain evidence="2">CBS 115976</strain>
    </source>
</reference>
<dbReference type="EMBL" id="MU004230">
    <property type="protein sequence ID" value="KAF2675181.1"/>
    <property type="molecule type" value="Genomic_DNA"/>
</dbReference>
<feature type="compositionally biased region" description="Acidic residues" evidence="1">
    <location>
        <begin position="111"/>
        <end position="121"/>
    </location>
</feature>
<feature type="region of interest" description="Disordered" evidence="1">
    <location>
        <begin position="93"/>
        <end position="126"/>
    </location>
</feature>